<feature type="transmembrane region" description="Helical" evidence="7">
    <location>
        <begin position="515"/>
        <end position="540"/>
    </location>
</feature>
<evidence type="ECO:0000256" key="5">
    <source>
        <dbReference type="ARBA" id="ARBA00023136"/>
    </source>
</evidence>
<feature type="transmembrane region" description="Helical" evidence="7">
    <location>
        <begin position="152"/>
        <end position="175"/>
    </location>
</feature>
<keyword evidence="3 7" id="KW-0812">Transmembrane</keyword>
<accession>A0A2V1DTK5</accession>
<sequence length="552" mass="60216">MLDTVGNTSGQNLPTERTPLLNPPVRERECNENGNPRNDTHSKTPFREEAPFSRRIIILGSIWIGCFLNAIDSTIVASLAGPISNDFSSFKLLSWLATAFMIGQTALTPLSGRLTDIFGRRAGLVFSNVAFGVGTLICGLATNVWMMILGRAIAGMGGGGLNSISTFIATDLIPLRQRGLWQGASNLLWGVGAGLGGFYGGWIHDTLGWRWAFLIQVPLIFISMVLVMLTVPAIQSDPTDKPKLKRIDFLGSSILITILVLFLLGLAMGGNLLPWSHPIVFTSIACALALLPLFVYVETRVASEPIISIPLLLNRTVASACLTNMFDTMVEYVLHFYGPIFFQTRGFSATQSGTILIPQAIGVAFGSLITGYTMRVMGRYWWLNITLETVKLGSAAVLLFCSSRAGPIWPIYVAYFVAGYCYAGMLTTALVALVAAVDHKDQALVTSASYTFRFMGSALGVSLSSSIFHNVLSSELWHRFHGRPDAKTIIDALRSKMENIQKLPEKWIADALDSYMSAVTGVWAVVVVISVLGLVTCMFMREHQLHSTLRDK</sequence>
<dbReference type="GO" id="GO:0012505">
    <property type="term" value="C:endomembrane system"/>
    <property type="evidence" value="ECO:0007669"/>
    <property type="project" value="UniProtKB-SubCell"/>
</dbReference>
<keyword evidence="2" id="KW-0813">Transport</keyword>
<name>A0A2V1DTK5_9PLEO</name>
<keyword evidence="5 7" id="KW-0472">Membrane</keyword>
<reference evidence="9 10" key="1">
    <citation type="journal article" date="2018" name="Sci. Rep.">
        <title>Comparative genomics provides insights into the lifestyle and reveals functional heterogeneity of dark septate endophytic fungi.</title>
        <authorList>
            <person name="Knapp D.G."/>
            <person name="Nemeth J.B."/>
            <person name="Barry K."/>
            <person name="Hainaut M."/>
            <person name="Henrissat B."/>
            <person name="Johnson J."/>
            <person name="Kuo A."/>
            <person name="Lim J.H.P."/>
            <person name="Lipzen A."/>
            <person name="Nolan M."/>
            <person name="Ohm R.A."/>
            <person name="Tamas L."/>
            <person name="Grigoriev I.V."/>
            <person name="Spatafora J.W."/>
            <person name="Nagy L.G."/>
            <person name="Kovacs G.M."/>
        </authorList>
    </citation>
    <scope>NUCLEOTIDE SEQUENCE [LARGE SCALE GENOMIC DNA]</scope>
    <source>
        <strain evidence="9 10">DSE2036</strain>
    </source>
</reference>
<feature type="transmembrane region" description="Helical" evidence="7">
    <location>
        <begin position="249"/>
        <end position="269"/>
    </location>
</feature>
<feature type="transmembrane region" description="Helical" evidence="7">
    <location>
        <begin position="275"/>
        <end position="297"/>
    </location>
</feature>
<evidence type="ECO:0000256" key="7">
    <source>
        <dbReference type="SAM" id="Phobius"/>
    </source>
</evidence>
<feature type="transmembrane region" description="Helical" evidence="7">
    <location>
        <begin position="413"/>
        <end position="437"/>
    </location>
</feature>
<evidence type="ECO:0000313" key="9">
    <source>
        <dbReference type="EMBL" id="PVI01527.1"/>
    </source>
</evidence>
<feature type="transmembrane region" description="Helical" evidence="7">
    <location>
        <begin position="92"/>
        <end position="110"/>
    </location>
</feature>
<dbReference type="EMBL" id="KZ805356">
    <property type="protein sequence ID" value="PVI01527.1"/>
    <property type="molecule type" value="Genomic_DNA"/>
</dbReference>
<feature type="compositionally biased region" description="Polar residues" evidence="6">
    <location>
        <begin position="1"/>
        <end position="15"/>
    </location>
</feature>
<dbReference type="PANTHER" id="PTHR23501:SF191">
    <property type="entry name" value="VACUOLAR BASIC AMINO ACID TRANSPORTER 4"/>
    <property type="match status" value="1"/>
</dbReference>
<feature type="transmembrane region" description="Helical" evidence="7">
    <location>
        <begin position="209"/>
        <end position="229"/>
    </location>
</feature>
<dbReference type="InterPro" id="IPR020846">
    <property type="entry name" value="MFS_dom"/>
</dbReference>
<dbReference type="Gene3D" id="1.20.1250.20">
    <property type="entry name" value="MFS general substrate transporter like domains"/>
    <property type="match status" value="2"/>
</dbReference>
<dbReference type="PROSITE" id="PS50850">
    <property type="entry name" value="MFS"/>
    <property type="match status" value="1"/>
</dbReference>
<dbReference type="GO" id="GO:0015174">
    <property type="term" value="F:basic amino acid transmembrane transporter activity"/>
    <property type="evidence" value="ECO:0007669"/>
    <property type="project" value="TreeGrafter"/>
</dbReference>
<gene>
    <name evidence="9" type="ORF">DM02DRAFT_641812</name>
</gene>
<organism evidence="9 10">
    <name type="scientific">Periconia macrospinosa</name>
    <dbReference type="NCBI Taxonomy" id="97972"/>
    <lineage>
        <taxon>Eukaryota</taxon>
        <taxon>Fungi</taxon>
        <taxon>Dikarya</taxon>
        <taxon>Ascomycota</taxon>
        <taxon>Pezizomycotina</taxon>
        <taxon>Dothideomycetes</taxon>
        <taxon>Pleosporomycetidae</taxon>
        <taxon>Pleosporales</taxon>
        <taxon>Massarineae</taxon>
        <taxon>Periconiaceae</taxon>
        <taxon>Periconia</taxon>
    </lineage>
</organism>
<dbReference type="InterPro" id="IPR011701">
    <property type="entry name" value="MFS"/>
</dbReference>
<evidence type="ECO:0000256" key="3">
    <source>
        <dbReference type="ARBA" id="ARBA00022692"/>
    </source>
</evidence>
<feature type="transmembrane region" description="Helical" evidence="7">
    <location>
        <begin position="380"/>
        <end position="401"/>
    </location>
</feature>
<dbReference type="OrthoDB" id="3437016at2759"/>
<feature type="transmembrane region" description="Helical" evidence="7">
    <location>
        <begin position="355"/>
        <end position="374"/>
    </location>
</feature>
<dbReference type="Proteomes" id="UP000244855">
    <property type="component" value="Unassembled WGS sequence"/>
</dbReference>
<evidence type="ECO:0000256" key="2">
    <source>
        <dbReference type="ARBA" id="ARBA00022448"/>
    </source>
</evidence>
<feature type="domain" description="Major facilitator superfamily (MFS) profile" evidence="8">
    <location>
        <begin position="58"/>
        <end position="545"/>
    </location>
</feature>
<evidence type="ECO:0000259" key="8">
    <source>
        <dbReference type="PROSITE" id="PS50850"/>
    </source>
</evidence>
<dbReference type="GO" id="GO:0000329">
    <property type="term" value="C:fungal-type vacuole membrane"/>
    <property type="evidence" value="ECO:0007669"/>
    <property type="project" value="TreeGrafter"/>
</dbReference>
<proteinExistence type="predicted"/>
<dbReference type="Pfam" id="PF07690">
    <property type="entry name" value="MFS_1"/>
    <property type="match status" value="1"/>
</dbReference>
<feature type="transmembrane region" description="Helical" evidence="7">
    <location>
        <begin position="187"/>
        <end position="203"/>
    </location>
</feature>
<dbReference type="AlphaFoldDB" id="A0A2V1DTK5"/>
<evidence type="ECO:0000256" key="6">
    <source>
        <dbReference type="SAM" id="MobiDB-lite"/>
    </source>
</evidence>
<dbReference type="SUPFAM" id="SSF103473">
    <property type="entry name" value="MFS general substrate transporter"/>
    <property type="match status" value="2"/>
</dbReference>
<feature type="region of interest" description="Disordered" evidence="6">
    <location>
        <begin position="1"/>
        <end position="45"/>
    </location>
</feature>
<keyword evidence="10" id="KW-1185">Reference proteome</keyword>
<comment type="subcellular location">
    <subcellularLocation>
        <location evidence="1">Endomembrane system</location>
        <topology evidence="1">Multi-pass membrane protein</topology>
    </subcellularLocation>
</comment>
<evidence type="ECO:0000256" key="1">
    <source>
        <dbReference type="ARBA" id="ARBA00004127"/>
    </source>
</evidence>
<keyword evidence="4 7" id="KW-1133">Transmembrane helix</keyword>
<evidence type="ECO:0000313" key="10">
    <source>
        <dbReference type="Proteomes" id="UP000244855"/>
    </source>
</evidence>
<evidence type="ECO:0000256" key="4">
    <source>
        <dbReference type="ARBA" id="ARBA00022989"/>
    </source>
</evidence>
<dbReference type="PANTHER" id="PTHR23501">
    <property type="entry name" value="MAJOR FACILITATOR SUPERFAMILY"/>
    <property type="match status" value="1"/>
</dbReference>
<feature type="transmembrane region" description="Helical" evidence="7">
    <location>
        <begin position="56"/>
        <end position="80"/>
    </location>
</feature>
<feature type="transmembrane region" description="Helical" evidence="7">
    <location>
        <begin position="122"/>
        <end position="146"/>
    </location>
</feature>
<dbReference type="InterPro" id="IPR036259">
    <property type="entry name" value="MFS_trans_sf"/>
</dbReference>
<protein>
    <submittedName>
        <fullName evidence="9">Putative MFS multidrug transporter</fullName>
    </submittedName>
</protein>